<comment type="caution">
    <text evidence="2">The sequence shown here is derived from an EMBL/GenBank/DDBJ whole genome shotgun (WGS) entry which is preliminary data.</text>
</comment>
<organism evidence="2 3">
    <name type="scientific">Rubripirellula obstinata</name>
    <dbReference type="NCBI Taxonomy" id="406547"/>
    <lineage>
        <taxon>Bacteria</taxon>
        <taxon>Pseudomonadati</taxon>
        <taxon>Planctomycetota</taxon>
        <taxon>Planctomycetia</taxon>
        <taxon>Pirellulales</taxon>
        <taxon>Pirellulaceae</taxon>
        <taxon>Rubripirellula</taxon>
    </lineage>
</organism>
<feature type="signal peptide" evidence="1">
    <location>
        <begin position="1"/>
        <end position="20"/>
    </location>
</feature>
<evidence type="ECO:0000256" key="1">
    <source>
        <dbReference type="SAM" id="SignalP"/>
    </source>
</evidence>
<accession>A0A5B1CM52</accession>
<keyword evidence="1" id="KW-0732">Signal</keyword>
<dbReference type="AlphaFoldDB" id="A0A5B1CM52"/>
<proteinExistence type="predicted"/>
<protein>
    <recommendedName>
        <fullName evidence="4">DUF4397 domain-containing protein</fullName>
    </recommendedName>
</protein>
<dbReference type="RefSeq" id="WP_068264548.1">
    <property type="nucleotide sequence ID" value="NZ_LWSK01000063.1"/>
</dbReference>
<keyword evidence="3" id="KW-1185">Reference proteome</keyword>
<evidence type="ECO:0008006" key="4">
    <source>
        <dbReference type="Google" id="ProtNLM"/>
    </source>
</evidence>
<feature type="chain" id="PRO_5022835752" description="DUF4397 domain-containing protein" evidence="1">
    <location>
        <begin position="21"/>
        <end position="128"/>
    </location>
</feature>
<evidence type="ECO:0000313" key="2">
    <source>
        <dbReference type="EMBL" id="KAA1261361.1"/>
    </source>
</evidence>
<gene>
    <name evidence="2" type="ORF">LF1_39080</name>
</gene>
<dbReference type="EMBL" id="VRLW01000001">
    <property type="protein sequence ID" value="KAA1261361.1"/>
    <property type="molecule type" value="Genomic_DNA"/>
</dbReference>
<dbReference type="Proteomes" id="UP000322699">
    <property type="component" value="Unassembled WGS sequence"/>
</dbReference>
<evidence type="ECO:0000313" key="3">
    <source>
        <dbReference type="Proteomes" id="UP000322699"/>
    </source>
</evidence>
<reference evidence="2 3" key="1">
    <citation type="submission" date="2019-08" db="EMBL/GenBank/DDBJ databases">
        <title>Deep-cultivation of Planctomycetes and their phenomic and genomic characterization uncovers novel biology.</title>
        <authorList>
            <person name="Wiegand S."/>
            <person name="Jogler M."/>
            <person name="Boedeker C."/>
            <person name="Pinto D."/>
            <person name="Vollmers J."/>
            <person name="Rivas-Marin E."/>
            <person name="Kohn T."/>
            <person name="Peeters S.H."/>
            <person name="Heuer A."/>
            <person name="Rast P."/>
            <person name="Oberbeckmann S."/>
            <person name="Bunk B."/>
            <person name="Jeske O."/>
            <person name="Meyerdierks A."/>
            <person name="Storesund J.E."/>
            <person name="Kallscheuer N."/>
            <person name="Luecker S."/>
            <person name="Lage O.M."/>
            <person name="Pohl T."/>
            <person name="Merkel B.J."/>
            <person name="Hornburger P."/>
            <person name="Mueller R.-W."/>
            <person name="Bruemmer F."/>
            <person name="Labrenz M."/>
            <person name="Spormann A.M."/>
            <person name="Op Den Camp H."/>
            <person name="Overmann J."/>
            <person name="Amann R."/>
            <person name="Jetten M.S.M."/>
            <person name="Mascher T."/>
            <person name="Medema M.H."/>
            <person name="Devos D.P."/>
            <person name="Kaster A.-K."/>
            <person name="Ovreas L."/>
            <person name="Rohde M."/>
            <person name="Galperin M.Y."/>
            <person name="Jogler C."/>
        </authorList>
    </citation>
    <scope>NUCLEOTIDE SEQUENCE [LARGE SCALE GENOMIC DNA]</scope>
    <source>
        <strain evidence="2 3">LF1</strain>
    </source>
</reference>
<name>A0A5B1CM52_9BACT</name>
<sequence precursor="true">MYKLCLAALVAFAFPSMAMAGGGSSKTKGSIEVFNDSDSTVLVAVDPSDVLISSTTLEEFMERGGRVLDGGERTEFKNLNAGNHDVVAAFASSSVTASSFESATLRVSNGQKQVIRTSAILRPSVSLE</sequence>